<protein>
    <recommendedName>
        <fullName evidence="8">Gingipain domain-containing protein</fullName>
    </recommendedName>
</protein>
<evidence type="ECO:0000256" key="1">
    <source>
        <dbReference type="ARBA" id="ARBA00022729"/>
    </source>
</evidence>
<feature type="domain" description="Gingipain" evidence="3">
    <location>
        <begin position="572"/>
        <end position="928"/>
    </location>
</feature>
<evidence type="ECO:0000256" key="2">
    <source>
        <dbReference type="SAM" id="SignalP"/>
    </source>
</evidence>
<dbReference type="SUPFAM" id="SSF52129">
    <property type="entry name" value="Caspase-like"/>
    <property type="match status" value="1"/>
</dbReference>
<evidence type="ECO:0000259" key="5">
    <source>
        <dbReference type="Pfam" id="PF13860"/>
    </source>
</evidence>
<feature type="domain" description="FlgD/Vpr Ig-like" evidence="5">
    <location>
        <begin position="1198"/>
        <end position="1259"/>
    </location>
</feature>
<dbReference type="EMBL" id="NOZP01000117">
    <property type="protein sequence ID" value="OYD15195.1"/>
    <property type="molecule type" value="Genomic_DNA"/>
</dbReference>
<gene>
    <name evidence="6" type="ORF">CH330_06430</name>
</gene>
<dbReference type="Pfam" id="PF13860">
    <property type="entry name" value="FlgD_ig"/>
    <property type="match status" value="1"/>
</dbReference>
<evidence type="ECO:0000313" key="6">
    <source>
        <dbReference type="EMBL" id="OYD15195.1"/>
    </source>
</evidence>
<evidence type="ECO:0008006" key="8">
    <source>
        <dbReference type="Google" id="ProtNLM"/>
    </source>
</evidence>
<organism evidence="6 7">
    <name type="scientific">candidate division WOR-3 bacterium JGI_Cruoil_03_51_56</name>
    <dbReference type="NCBI Taxonomy" id="1973747"/>
    <lineage>
        <taxon>Bacteria</taxon>
        <taxon>Bacteria division WOR-3</taxon>
    </lineage>
</organism>
<accession>A0A235BUF7</accession>
<feature type="chain" id="PRO_5013212093" description="Gingipain domain-containing protein" evidence="2">
    <location>
        <begin position="20"/>
        <end position="1279"/>
    </location>
</feature>
<dbReference type="Proteomes" id="UP000215559">
    <property type="component" value="Unassembled WGS sequence"/>
</dbReference>
<reference evidence="6 7" key="1">
    <citation type="submission" date="2017-07" db="EMBL/GenBank/DDBJ databases">
        <title>Recovery of genomes from metagenomes via a dereplication, aggregation, and scoring strategy.</title>
        <authorList>
            <person name="Sieber C.M."/>
            <person name="Probst A.J."/>
            <person name="Sharrar A."/>
            <person name="Thomas B.C."/>
            <person name="Hess M."/>
            <person name="Tringe S.G."/>
            <person name="Banfield J.F."/>
        </authorList>
    </citation>
    <scope>NUCLEOTIDE SEQUENCE [LARGE SCALE GENOMIC DNA]</scope>
    <source>
        <strain evidence="6">JGI_Cruoil_03_51_56</strain>
    </source>
</reference>
<evidence type="ECO:0000259" key="3">
    <source>
        <dbReference type="Pfam" id="PF01364"/>
    </source>
</evidence>
<dbReference type="InterPro" id="IPR029031">
    <property type="entry name" value="Gingipain_N_sf"/>
</dbReference>
<dbReference type="GO" id="GO:0004197">
    <property type="term" value="F:cysteine-type endopeptidase activity"/>
    <property type="evidence" value="ECO:0007669"/>
    <property type="project" value="InterPro"/>
</dbReference>
<keyword evidence="1 2" id="KW-0732">Signal</keyword>
<feature type="signal peptide" evidence="2">
    <location>
        <begin position="1"/>
        <end position="19"/>
    </location>
</feature>
<dbReference type="InterPro" id="IPR012600">
    <property type="entry name" value="Propeptide_C25"/>
</dbReference>
<feature type="domain" description="Gingipain propeptide" evidence="4">
    <location>
        <begin position="21"/>
        <end position="176"/>
    </location>
</feature>
<dbReference type="Pfam" id="PF01364">
    <property type="entry name" value="Peptidase_C25"/>
    <property type="match status" value="1"/>
</dbReference>
<comment type="caution">
    <text evidence="6">The sequence shown here is derived from an EMBL/GenBank/DDBJ whole genome shotgun (WGS) entry which is preliminary data.</text>
</comment>
<sequence>MLRKLLVSAVFLFPMLVAADVIVTRSDFNGVAFRYKPGPIRLERVKTEVRKSAGQVSIEFPDADHLAQPGGLDLPVKIVRVGIPQTGGVRLKVKTGPVETFNNVVVGTTIPLGMNKWHNTNSSGFVPAKVAEVDTGQQFRDVRFAEVRLSPVQYDPDGRVLSSYDWIDVEVSFEEKPFSNFRSEPLDRLISRLLVNGKQAVGWKVPEQTGQGNFFQRAPHWVKVRICTTGIYSISGKDLENLGVMLAGIEPTTLSLYNLGEHVLNGPYPDTMLEVPILVQGEEDGRFDPDDRIVFYGLGPDHWVGRCSVYVNNYFTRGNVYWLAWGGVPGRRIARGLGPDTTGTPVIRVAEDVLHQEQDLECPGRAGLLWVWKTIIKDSYRNAVSFDANLKLAYPVRIHGICGRLFSKSSGNELNLYLNHRLIDTVRFGIRGASQPFDFAVDTTLPVSFDRNRLTFELCGQGEKNIYLDYVEVRYTQRLSLCSGHLHFLFDDTGSFRFSIRDVKEAPVILDVSDHYAPKMSDGFEWDGNNVRFCRRLTRPVEFSVANRFLHPECMKVRRVGLLTNPGLRADYWVVTPKEFLAPAQKLARYRSGRIAGIAQAQVAVATLEDIYDNYSFGIEEPGAIKWFFADKRPVYGLLAGDATYDYKNILGFSKNPGVPAYEYGLSLDPSGRGSWTAVGYDAWYADFEGSGGSPDMALGRVTARTPAEFSRFVEKLKGYDNGPAGLWNKRFILLADDEWKHQGKPDLIGFGHIRQAEEIGVLPGNLMEPVKVYLTEYPFVGATSKPEADKEIMRQLKRGALLMVFFGHGDAFILAHGSIFEVSEIERINNGSRLPFCFFGSCSVGRFEDTRYECIAEEMVRKPDGGAIATVGASKATASNANKTFARNLLVPIFNDSFHVSTIGMAFLEAWPTNRIYHLFGDPATRLRSPKPSTQGLVVSPNILQPGASFKVRSILEVPKAQFSWSFFGPWRMRRYVSECGVAFYTLPGIELARGNGRVQEGRFSCQGLFPLGIPLDTVYVANGFYAPVQRSCRISASVWNDSVDLSVLRDTITYDTEPAVVEDKKGPDVCFFFGKRIIEDGMRVPRAFEVEGVIKDPAGIMIAPVPGRTPRFFVSGQENVNLTDLLVFDDSSSTTARFKVKVKLDNENDTIFVIVYDNLLNRTFKSVAVRPLVSGAALAVESVLVYPNPVKKDAIFTFSLNRAANVRVRIFTLQGRFICDLGKRPAVFGYNQMAWNGRDSDGSALPNGVYLFSLSAHTVTPGQAETVTVRGQFLVLR</sequence>
<dbReference type="Gene3D" id="3.40.50.10390">
    <property type="entry name" value="Gingipain r, domain 1"/>
    <property type="match status" value="1"/>
</dbReference>
<evidence type="ECO:0000259" key="4">
    <source>
        <dbReference type="Pfam" id="PF08126"/>
    </source>
</evidence>
<dbReference type="InterPro" id="IPR029030">
    <property type="entry name" value="Caspase-like_dom_sf"/>
</dbReference>
<proteinExistence type="predicted"/>
<dbReference type="GO" id="GO:0006508">
    <property type="term" value="P:proteolysis"/>
    <property type="evidence" value="ECO:0007669"/>
    <property type="project" value="InterPro"/>
</dbReference>
<dbReference type="Gene3D" id="3.40.50.1460">
    <property type="match status" value="1"/>
</dbReference>
<name>A0A235BUF7_UNCW3</name>
<evidence type="ECO:0000313" key="7">
    <source>
        <dbReference type="Proteomes" id="UP000215559"/>
    </source>
</evidence>
<dbReference type="InterPro" id="IPR038490">
    <property type="entry name" value="Gingipain_propep_sf"/>
</dbReference>
<dbReference type="Pfam" id="PF08126">
    <property type="entry name" value="Propeptide_C25"/>
    <property type="match status" value="1"/>
</dbReference>
<dbReference type="AlphaFoldDB" id="A0A235BUF7"/>
<dbReference type="InterPro" id="IPR025965">
    <property type="entry name" value="FlgD/Vpr_Ig-like"/>
</dbReference>
<dbReference type="Gene3D" id="2.60.40.3800">
    <property type="match status" value="1"/>
</dbReference>
<dbReference type="Gene3D" id="2.60.40.4070">
    <property type="match status" value="1"/>
</dbReference>
<dbReference type="InterPro" id="IPR001769">
    <property type="entry name" value="Gingipain"/>
</dbReference>